<comment type="caution">
    <text evidence="3">The sequence shown here is derived from an EMBL/GenBank/DDBJ whole genome shotgun (WGS) entry which is preliminary data.</text>
</comment>
<evidence type="ECO:0000313" key="3">
    <source>
        <dbReference type="EMBL" id="GIM72007.1"/>
    </source>
</evidence>
<keyword evidence="4" id="KW-1185">Reference proteome</keyword>
<keyword evidence="2" id="KW-1133">Transmembrane helix</keyword>
<keyword evidence="2" id="KW-0812">Transmembrane</keyword>
<organism evidence="3 4">
    <name type="scientific">Actinoplanes auranticolor</name>
    <dbReference type="NCBI Taxonomy" id="47988"/>
    <lineage>
        <taxon>Bacteria</taxon>
        <taxon>Bacillati</taxon>
        <taxon>Actinomycetota</taxon>
        <taxon>Actinomycetes</taxon>
        <taxon>Micromonosporales</taxon>
        <taxon>Micromonosporaceae</taxon>
        <taxon>Actinoplanes</taxon>
    </lineage>
</organism>
<feature type="region of interest" description="Disordered" evidence="1">
    <location>
        <begin position="1"/>
        <end position="31"/>
    </location>
</feature>
<sequence length="63" mass="6835">MRAGKRPDVEDRRPVRSAKPPGMDTTDTVADPAMDGLGSIIAGVAVTAWAARGFSRRRVRLDR</sequence>
<name>A0A919SGJ9_9ACTN</name>
<keyword evidence="2" id="KW-0472">Membrane</keyword>
<evidence type="ECO:0000313" key="4">
    <source>
        <dbReference type="Proteomes" id="UP000681340"/>
    </source>
</evidence>
<feature type="transmembrane region" description="Helical" evidence="2">
    <location>
        <begin position="36"/>
        <end position="54"/>
    </location>
</feature>
<feature type="compositionally biased region" description="Basic and acidic residues" evidence="1">
    <location>
        <begin position="1"/>
        <end position="14"/>
    </location>
</feature>
<dbReference type="EMBL" id="BOQL01000038">
    <property type="protein sequence ID" value="GIM72007.1"/>
    <property type="molecule type" value="Genomic_DNA"/>
</dbReference>
<accession>A0A919SGJ9</accession>
<protein>
    <submittedName>
        <fullName evidence="3">Uncharacterized protein</fullName>
    </submittedName>
</protein>
<gene>
    <name evidence="3" type="ORF">Aau02nite_48810</name>
</gene>
<dbReference type="AlphaFoldDB" id="A0A919SGJ9"/>
<reference evidence="3" key="1">
    <citation type="submission" date="2021-03" db="EMBL/GenBank/DDBJ databases">
        <title>Whole genome shotgun sequence of Actinoplanes auranticolor NBRC 12245.</title>
        <authorList>
            <person name="Komaki H."/>
            <person name="Tamura T."/>
        </authorList>
    </citation>
    <scope>NUCLEOTIDE SEQUENCE</scope>
    <source>
        <strain evidence="3">NBRC 12245</strain>
    </source>
</reference>
<dbReference type="Proteomes" id="UP000681340">
    <property type="component" value="Unassembled WGS sequence"/>
</dbReference>
<evidence type="ECO:0000256" key="1">
    <source>
        <dbReference type="SAM" id="MobiDB-lite"/>
    </source>
</evidence>
<evidence type="ECO:0000256" key="2">
    <source>
        <dbReference type="SAM" id="Phobius"/>
    </source>
</evidence>
<proteinExistence type="predicted"/>